<dbReference type="Proteomes" id="UP000823775">
    <property type="component" value="Unassembled WGS sequence"/>
</dbReference>
<keyword evidence="2" id="KW-1185">Reference proteome</keyword>
<gene>
    <name evidence="1" type="ORF">HAX54_013140</name>
</gene>
<comment type="caution">
    <text evidence="1">The sequence shown here is derived from an EMBL/GenBank/DDBJ whole genome shotgun (WGS) entry which is preliminary data.</text>
</comment>
<evidence type="ECO:0000313" key="2">
    <source>
        <dbReference type="Proteomes" id="UP000823775"/>
    </source>
</evidence>
<accession>A0ABS8TML9</accession>
<protein>
    <submittedName>
        <fullName evidence="1">Uncharacterized protein</fullName>
    </submittedName>
</protein>
<evidence type="ECO:0000313" key="1">
    <source>
        <dbReference type="EMBL" id="MCD7472144.1"/>
    </source>
</evidence>
<proteinExistence type="predicted"/>
<sequence>MQSRPEINKTQLRVLPVATDKSFQTCNFLSQFRWSSLESRTQGHTACYRSAALGRVAWAGPRRPCSSPHPHALGHNPEISGPFRSRALHAWRAPLGRVLRRISLHATDAGQESRQDANASCSRACRRPCQRVCPLAARVIARAMHHSCLPCPRLSAESSHRRLPRPHIAKSSQACLARPALDRAIA</sequence>
<dbReference type="EMBL" id="JACEIK010001784">
    <property type="protein sequence ID" value="MCD7472144.1"/>
    <property type="molecule type" value="Genomic_DNA"/>
</dbReference>
<reference evidence="1 2" key="1">
    <citation type="journal article" date="2021" name="BMC Genomics">
        <title>Datura genome reveals duplications of psychoactive alkaloid biosynthetic genes and high mutation rate following tissue culture.</title>
        <authorList>
            <person name="Rajewski A."/>
            <person name="Carter-House D."/>
            <person name="Stajich J."/>
            <person name="Litt A."/>
        </authorList>
    </citation>
    <scope>NUCLEOTIDE SEQUENCE [LARGE SCALE GENOMIC DNA]</scope>
    <source>
        <strain evidence="1">AR-01</strain>
    </source>
</reference>
<organism evidence="1 2">
    <name type="scientific">Datura stramonium</name>
    <name type="common">Jimsonweed</name>
    <name type="synonym">Common thornapple</name>
    <dbReference type="NCBI Taxonomy" id="4076"/>
    <lineage>
        <taxon>Eukaryota</taxon>
        <taxon>Viridiplantae</taxon>
        <taxon>Streptophyta</taxon>
        <taxon>Embryophyta</taxon>
        <taxon>Tracheophyta</taxon>
        <taxon>Spermatophyta</taxon>
        <taxon>Magnoliopsida</taxon>
        <taxon>eudicotyledons</taxon>
        <taxon>Gunneridae</taxon>
        <taxon>Pentapetalae</taxon>
        <taxon>asterids</taxon>
        <taxon>lamiids</taxon>
        <taxon>Solanales</taxon>
        <taxon>Solanaceae</taxon>
        <taxon>Solanoideae</taxon>
        <taxon>Datureae</taxon>
        <taxon>Datura</taxon>
    </lineage>
</organism>
<name>A0ABS8TML9_DATST</name>